<dbReference type="Gramene" id="Solyc01g079155.1.1">
    <property type="protein sequence ID" value="Solyc01g079155.1.1"/>
    <property type="gene ID" value="Solyc01g079155.1"/>
</dbReference>
<dbReference type="EnsemblPlants" id="Solyc01g079155.1.1">
    <property type="protein sequence ID" value="Solyc01g079155.1.1"/>
    <property type="gene ID" value="Solyc01g079155.1"/>
</dbReference>
<proteinExistence type="predicted"/>
<feature type="domain" description="Reverse transcriptase Ty1/copia-type" evidence="1">
    <location>
        <begin position="68"/>
        <end position="140"/>
    </location>
</feature>
<name>A0A3Q7EHI6_SOLLC</name>
<accession>A0A3Q7EHI6</accession>
<dbReference type="InterPro" id="IPR013103">
    <property type="entry name" value="RVT_2"/>
</dbReference>
<dbReference type="InParanoid" id="A0A3Q7EHI6"/>
<dbReference type="PANTHER" id="PTHR11439:SF471">
    <property type="entry name" value="REVERSE TRANSCRIPTASE TY1_COPIA-TYPE DOMAIN-CONTAINING PROTEIN"/>
    <property type="match status" value="1"/>
</dbReference>
<dbReference type="CDD" id="cd09272">
    <property type="entry name" value="RNase_HI_RT_Ty1"/>
    <property type="match status" value="1"/>
</dbReference>
<protein>
    <recommendedName>
        <fullName evidence="1">Reverse transcriptase Ty1/copia-type domain-containing protein</fullName>
    </recommendedName>
</protein>
<reference evidence="2" key="2">
    <citation type="submission" date="2019-01" db="UniProtKB">
        <authorList>
            <consortium name="EnsemblPlants"/>
        </authorList>
    </citation>
    <scope>IDENTIFICATION</scope>
    <source>
        <strain evidence="2">cv. Heinz 1706</strain>
    </source>
</reference>
<dbReference type="PANTHER" id="PTHR11439">
    <property type="entry name" value="GAG-POL-RELATED RETROTRANSPOSON"/>
    <property type="match status" value="1"/>
</dbReference>
<evidence type="ECO:0000313" key="3">
    <source>
        <dbReference type="Proteomes" id="UP000004994"/>
    </source>
</evidence>
<evidence type="ECO:0000313" key="2">
    <source>
        <dbReference type="EnsemblPlants" id="Solyc01g079155.1.1"/>
    </source>
</evidence>
<dbReference type="STRING" id="4081.A0A3Q7EHI6"/>
<organism evidence="2">
    <name type="scientific">Solanum lycopersicum</name>
    <name type="common">Tomato</name>
    <name type="synonym">Lycopersicon esculentum</name>
    <dbReference type="NCBI Taxonomy" id="4081"/>
    <lineage>
        <taxon>Eukaryota</taxon>
        <taxon>Viridiplantae</taxon>
        <taxon>Streptophyta</taxon>
        <taxon>Embryophyta</taxon>
        <taxon>Tracheophyta</taxon>
        <taxon>Spermatophyta</taxon>
        <taxon>Magnoliopsida</taxon>
        <taxon>eudicotyledons</taxon>
        <taxon>Gunneridae</taxon>
        <taxon>Pentapetalae</taxon>
        <taxon>asterids</taxon>
        <taxon>lamiids</taxon>
        <taxon>Solanales</taxon>
        <taxon>Solanaceae</taxon>
        <taxon>Solanoideae</taxon>
        <taxon>Solaneae</taxon>
        <taxon>Solanum</taxon>
        <taxon>Solanum subgen. Lycopersicon</taxon>
    </lineage>
</organism>
<reference evidence="2" key="1">
    <citation type="journal article" date="2012" name="Nature">
        <title>The tomato genome sequence provides insights into fleshy fruit evolution.</title>
        <authorList>
            <consortium name="Tomato Genome Consortium"/>
        </authorList>
    </citation>
    <scope>NUCLEOTIDE SEQUENCE [LARGE SCALE GENOMIC DNA]</scope>
    <source>
        <strain evidence="2">cv. Heinz 1706</strain>
    </source>
</reference>
<keyword evidence="3" id="KW-1185">Reference proteome</keyword>
<dbReference type="OMA" id="YWIAAQE"/>
<dbReference type="Proteomes" id="UP000004994">
    <property type="component" value="Chromosome 1"/>
</dbReference>
<evidence type="ECO:0000259" key="1">
    <source>
        <dbReference type="Pfam" id="PF07727"/>
    </source>
</evidence>
<dbReference type="AlphaFoldDB" id="A0A3Q7EHI6"/>
<sequence>MDDSFLSSNKRQSTRTSRPPLWQKDFITTFKSKSSYWIAAQEGTLEQPFELLLNPWAGKREPGELKDLSSQRSNITLINETKQVLKDNFKIKDLGSLRYFLGIEFARNSEGILMHQRKYALEIISDLGLCGSKPIATPVEMNGKLTTAVFDKHVGVTSDPVLSDIGEYQRLIERLIYLTITRSDLSYAVQNLSQFMNAPKQSHMNAAIRVVRYVKQQPGLGVMLSAQHSGSLQAFCDADWGSCPDTRRSITGYMVTFGESLLSWKSKKQSTVSRSSAEAEYRSMASTVAEVTCLYIVE</sequence>
<dbReference type="Pfam" id="PF07727">
    <property type="entry name" value="RVT_2"/>
    <property type="match status" value="1"/>
</dbReference>